<reference evidence="1" key="1">
    <citation type="journal article" date="2023" name="BMC Genomics">
        <title>Chromosome-level genome assemblies of Cutaneotrichosporon spp. (Trichosporonales, Basidiomycota) reveal imbalanced evolution between nucleotide sequences and chromosome synteny.</title>
        <authorList>
            <person name="Kobayashi Y."/>
            <person name="Kayamori A."/>
            <person name="Aoki K."/>
            <person name="Shiwa Y."/>
            <person name="Matsutani M."/>
            <person name="Fujita N."/>
            <person name="Sugita T."/>
            <person name="Iwasaki W."/>
            <person name="Tanaka N."/>
            <person name="Takashima M."/>
        </authorList>
    </citation>
    <scope>NUCLEOTIDE SEQUENCE</scope>
    <source>
        <strain evidence="1">HIS019</strain>
    </source>
</reference>
<protein>
    <submittedName>
        <fullName evidence="1">Uncharacterized protein</fullName>
    </submittedName>
</protein>
<sequence length="86" mass="9353">MPSATLSTVPEFGWAHTSMFTNAIRGGLHMPSPISLPQRRRHFQAHLSDWPELVPAPGVQIPGYPPHPSGCKCCYICANCVVTCGH</sequence>
<keyword evidence="2" id="KW-1185">Reference proteome</keyword>
<dbReference type="EMBL" id="AP028216">
    <property type="protein sequence ID" value="BEI92515.1"/>
    <property type="molecule type" value="Genomic_DNA"/>
</dbReference>
<proteinExistence type="predicted"/>
<accession>A0AA48L5X2</accession>
<dbReference type="RefSeq" id="XP_060457780.1">
    <property type="nucleotide sequence ID" value="XM_060601270.1"/>
</dbReference>
<gene>
    <name evidence="1" type="ORF">CcaverHIS019_0501430</name>
</gene>
<evidence type="ECO:0000313" key="2">
    <source>
        <dbReference type="Proteomes" id="UP001233271"/>
    </source>
</evidence>
<name>A0AA48L5X2_9TREE</name>
<organism evidence="1 2">
    <name type="scientific">Cutaneotrichosporon cavernicola</name>
    <dbReference type="NCBI Taxonomy" id="279322"/>
    <lineage>
        <taxon>Eukaryota</taxon>
        <taxon>Fungi</taxon>
        <taxon>Dikarya</taxon>
        <taxon>Basidiomycota</taxon>
        <taxon>Agaricomycotina</taxon>
        <taxon>Tremellomycetes</taxon>
        <taxon>Trichosporonales</taxon>
        <taxon>Trichosporonaceae</taxon>
        <taxon>Cutaneotrichosporon</taxon>
    </lineage>
</organism>
<dbReference type="Proteomes" id="UP001233271">
    <property type="component" value="Chromosome 5"/>
</dbReference>
<dbReference type="AlphaFoldDB" id="A0AA48L5X2"/>
<dbReference type="KEGG" id="ccac:CcaHIS019_0501430"/>
<evidence type="ECO:0000313" key="1">
    <source>
        <dbReference type="EMBL" id="BEI92515.1"/>
    </source>
</evidence>
<dbReference type="GeneID" id="85496385"/>